<dbReference type="Gene3D" id="3.40.50.150">
    <property type="entry name" value="Vaccinia Virus protein VP39"/>
    <property type="match status" value="1"/>
</dbReference>
<dbReference type="InterPro" id="IPR029063">
    <property type="entry name" value="SAM-dependent_MTases_sf"/>
</dbReference>
<keyword evidence="2" id="KW-0489">Methyltransferase</keyword>
<reference evidence="1 3" key="1">
    <citation type="submission" date="2016-12" db="EMBL/GenBank/DDBJ databases">
        <title>Draft genome sequence of Roseomonas mucosa strain AU37, isolated from a peripheral intravenous catheter.</title>
        <authorList>
            <person name="Choudhury M.A."/>
            <person name="Sidjabat H.E."/>
            <person name="Wailan A.M."/>
            <person name="Zhang L."/>
            <person name="Marsh N.M."/>
            <person name="Rickard C.M."/>
            <person name="Davies M."/>
            <person name="Mcmillan D.J."/>
        </authorList>
    </citation>
    <scope>NUCLEOTIDE SEQUENCE [LARGE SCALE GENOMIC DNA]</scope>
    <source>
        <strain evidence="1 3">SAVE376</strain>
    </source>
</reference>
<dbReference type="RefSeq" id="WP_019462764.1">
    <property type="nucleotide sequence ID" value="NZ_AP031462.1"/>
</dbReference>
<evidence type="ECO:0000313" key="4">
    <source>
        <dbReference type="Proteomes" id="UP000254919"/>
    </source>
</evidence>
<sequence>MISRDDVITAYELILARSPESEAVIEVQCGYPDRASFGKALLRSEEAQHRLRDVLRRAVEPHPALSRQDMGVFGRFPHAGGEGEPGFIRDFLGVRTSTRYSPTFAPHDGKVFDVPLKADFHAEAPEWLGLLKSVLSAGSRYRILEIGAGYGPWLAAGHAAARRRGIDDILLYGLEADPGRYIFLQEHMAQNGVDPAVCRLINAAIGTADGTIPWPVSADAAADYGSRPLDADGQDYRGHAHAKVIDLPMLGLTGLLGREPFWDLVHVDIQGLETDVCRSALEALDAQVRWLVIGTHSRKIDGDLLEMFWRHGWVLEHEQPSRFNFSRNARNLEAMTVADGAQVWRNPRHVPGG</sequence>
<dbReference type="Proteomes" id="UP000254919">
    <property type="component" value="Unassembled WGS sequence"/>
</dbReference>
<proteinExistence type="predicted"/>
<accession>A0A1S8DAG5</accession>
<dbReference type="STRING" id="207340.APZ41_003215"/>
<dbReference type="EMBL" id="UGVN01000001">
    <property type="protein sequence ID" value="SUE37237.1"/>
    <property type="molecule type" value="Genomic_DNA"/>
</dbReference>
<organism evidence="1 3">
    <name type="scientific">Roseomonas mucosa</name>
    <dbReference type="NCBI Taxonomy" id="207340"/>
    <lineage>
        <taxon>Bacteria</taxon>
        <taxon>Pseudomonadati</taxon>
        <taxon>Pseudomonadota</taxon>
        <taxon>Alphaproteobacteria</taxon>
        <taxon>Acetobacterales</taxon>
        <taxon>Roseomonadaceae</taxon>
        <taxon>Roseomonas</taxon>
    </lineage>
</organism>
<dbReference type="AlphaFoldDB" id="A0A1S8DAG5"/>
<dbReference type="SUPFAM" id="SSF53335">
    <property type="entry name" value="S-adenosyl-L-methionine-dependent methyltransferases"/>
    <property type="match status" value="1"/>
</dbReference>
<reference evidence="2 4" key="2">
    <citation type="submission" date="2018-06" db="EMBL/GenBank/DDBJ databases">
        <authorList>
            <consortium name="Pathogen Informatics"/>
            <person name="Doyle S."/>
        </authorList>
    </citation>
    <scope>NUCLEOTIDE SEQUENCE [LARGE SCALE GENOMIC DNA]</scope>
    <source>
        <strain evidence="2 4">NCTC13291</strain>
    </source>
</reference>
<name>A0A1S8DAG5_9PROT</name>
<evidence type="ECO:0000313" key="2">
    <source>
        <dbReference type="EMBL" id="SUE37237.1"/>
    </source>
</evidence>
<dbReference type="OrthoDB" id="7567573at2"/>
<gene>
    <name evidence="1" type="ORF">APZ41_003215</name>
    <name evidence="2" type="ORF">NCTC13291_00055</name>
</gene>
<dbReference type="GO" id="GO:0032259">
    <property type="term" value="P:methylation"/>
    <property type="evidence" value="ECO:0007669"/>
    <property type="project" value="UniProtKB-KW"/>
</dbReference>
<protein>
    <submittedName>
        <fullName evidence="2">Methyltransferase, FkbM family</fullName>
    </submittedName>
</protein>
<evidence type="ECO:0000313" key="1">
    <source>
        <dbReference type="EMBL" id="ONH84590.1"/>
    </source>
</evidence>
<dbReference type="GO" id="GO:0008168">
    <property type="term" value="F:methyltransferase activity"/>
    <property type="evidence" value="ECO:0007669"/>
    <property type="project" value="UniProtKB-KW"/>
</dbReference>
<dbReference type="GeneID" id="99635080"/>
<keyword evidence="2" id="KW-0808">Transferase</keyword>
<dbReference type="Proteomes" id="UP000054844">
    <property type="component" value="Unassembled WGS sequence"/>
</dbReference>
<evidence type="ECO:0000313" key="3">
    <source>
        <dbReference type="Proteomes" id="UP000054844"/>
    </source>
</evidence>
<dbReference type="EMBL" id="LLWF02000005">
    <property type="protein sequence ID" value="ONH84590.1"/>
    <property type="molecule type" value="Genomic_DNA"/>
</dbReference>
<keyword evidence="3" id="KW-1185">Reference proteome</keyword>